<dbReference type="EMBL" id="FOMJ01000003">
    <property type="protein sequence ID" value="SFD24180.1"/>
    <property type="molecule type" value="Genomic_DNA"/>
</dbReference>
<feature type="binding site" evidence="8">
    <location>
        <begin position="187"/>
        <end position="190"/>
    </location>
    <ligand>
        <name>ATP</name>
        <dbReference type="ChEBI" id="CHEBI:30616"/>
    </ligand>
</feature>
<reference evidence="9 10" key="1">
    <citation type="submission" date="2016-10" db="EMBL/GenBank/DDBJ databases">
        <authorList>
            <person name="de Groot N.N."/>
        </authorList>
    </citation>
    <scope>NUCLEOTIDE SEQUENCE [LARGE SCALE GENOMIC DNA]</scope>
    <source>
        <strain evidence="9 10">HL3</strain>
    </source>
</reference>
<sequence length="282" mass="30690">MHTDREIRGIRTAVAGWRGRGEYIGLVPTMGNLHDGHLRLVEAARRTADRVVVSLFVNPLQFAPGEDYERYPRSFEADAARLAEAGVDLLFAPDVATLYPDGGSRPPTRVEVPGLSDILCGAGRPGHFTGVATVVTKLFNIVAPDAAWFGEKDYQQLLVIRRLVADLCLPVEVFGVPTVRESDGLALSSRNGYLTPEQRAAAPALYQALTAARDAVLAGEEPGNADTAGWNRLQEAGFEPEYFTIRRAADLDEPGPEDRDLVALAAARLGEARLIDNVRFER</sequence>
<dbReference type="InterPro" id="IPR042176">
    <property type="entry name" value="Pantoate_ligase_C"/>
</dbReference>
<accession>A0A1I1R1P7</accession>
<dbReference type="Pfam" id="PF02569">
    <property type="entry name" value="Pantoate_ligase"/>
    <property type="match status" value="1"/>
</dbReference>
<dbReference type="PANTHER" id="PTHR21299:SF1">
    <property type="entry name" value="PANTOATE--BETA-ALANINE LIGASE"/>
    <property type="match status" value="1"/>
</dbReference>
<dbReference type="SUPFAM" id="SSF52374">
    <property type="entry name" value="Nucleotidylyl transferase"/>
    <property type="match status" value="1"/>
</dbReference>
<feature type="binding site" evidence="8">
    <location>
        <position position="156"/>
    </location>
    <ligand>
        <name>(R)-pantoate</name>
        <dbReference type="ChEBI" id="CHEBI:15980"/>
    </ligand>
</feature>
<dbReference type="InterPro" id="IPR014729">
    <property type="entry name" value="Rossmann-like_a/b/a_fold"/>
</dbReference>
<dbReference type="Gene3D" id="3.30.1300.10">
    <property type="entry name" value="Pantoate-beta-alanine ligase, C-terminal domain"/>
    <property type="match status" value="1"/>
</dbReference>
<comment type="miscellaneous">
    <text evidence="8">The reaction proceeds by a bi uni uni bi ping pong mechanism.</text>
</comment>
<evidence type="ECO:0000256" key="6">
    <source>
        <dbReference type="ARBA" id="ARBA00022840"/>
    </source>
</evidence>
<proteinExistence type="inferred from homology"/>
<feature type="binding site" evidence="8">
    <location>
        <position position="179"/>
    </location>
    <ligand>
        <name>ATP</name>
        <dbReference type="ChEBI" id="CHEBI:30616"/>
    </ligand>
</feature>
<evidence type="ECO:0000256" key="5">
    <source>
        <dbReference type="ARBA" id="ARBA00022741"/>
    </source>
</evidence>
<dbReference type="EC" id="6.3.2.1" evidence="8"/>
<keyword evidence="4 8" id="KW-0566">Pantothenate biosynthesis</keyword>
<dbReference type="RefSeq" id="WP_093427881.1">
    <property type="nucleotide sequence ID" value="NZ_FOMJ01000003.1"/>
</dbReference>
<comment type="function">
    <text evidence="8">Catalyzes the condensation of pantoate with beta-alanine in an ATP-dependent reaction via a pantoyl-adenylate intermediate.</text>
</comment>
<dbReference type="NCBIfam" id="TIGR00125">
    <property type="entry name" value="cyt_tran_rel"/>
    <property type="match status" value="1"/>
</dbReference>
<keyword evidence="5 8" id="KW-0547">Nucleotide-binding</keyword>
<gene>
    <name evidence="8" type="primary">panC</name>
    <name evidence="9" type="ORF">SAMN05660831_01220</name>
</gene>
<dbReference type="NCBIfam" id="TIGR00018">
    <property type="entry name" value="panC"/>
    <property type="match status" value="1"/>
</dbReference>
<dbReference type="InterPro" id="IPR003721">
    <property type="entry name" value="Pantoate_ligase"/>
</dbReference>
<feature type="binding site" evidence="8">
    <location>
        <begin position="30"/>
        <end position="37"/>
    </location>
    <ligand>
        <name>ATP</name>
        <dbReference type="ChEBI" id="CHEBI:30616"/>
    </ligand>
</feature>
<keyword evidence="10" id="KW-1185">Reference proteome</keyword>
<dbReference type="CDD" id="cd00560">
    <property type="entry name" value="PanC"/>
    <property type="match status" value="1"/>
</dbReference>
<dbReference type="UniPathway" id="UPA00028">
    <property type="reaction ID" value="UER00005"/>
</dbReference>
<dbReference type="OrthoDB" id="9773087at2"/>
<feature type="binding site" evidence="8">
    <location>
        <begin position="150"/>
        <end position="153"/>
    </location>
    <ligand>
        <name>ATP</name>
        <dbReference type="ChEBI" id="CHEBI:30616"/>
    </ligand>
</feature>
<dbReference type="GO" id="GO:0004592">
    <property type="term" value="F:pantoate-beta-alanine ligase activity"/>
    <property type="evidence" value="ECO:0007669"/>
    <property type="project" value="UniProtKB-UniRule"/>
</dbReference>
<evidence type="ECO:0000256" key="4">
    <source>
        <dbReference type="ARBA" id="ARBA00022655"/>
    </source>
</evidence>
<dbReference type="PANTHER" id="PTHR21299">
    <property type="entry name" value="CYTIDYLATE KINASE/PANTOATE-BETA-ALANINE LIGASE"/>
    <property type="match status" value="1"/>
</dbReference>
<protein>
    <recommendedName>
        <fullName evidence="8">Pantothenate synthetase</fullName>
        <shortName evidence="8">PS</shortName>
        <ecNumber evidence="8">6.3.2.1</ecNumber>
    </recommendedName>
    <alternativeName>
        <fullName evidence="8">Pantoate--beta-alanine ligase</fullName>
    </alternativeName>
    <alternativeName>
        <fullName evidence="8">Pantoate-activating enzyme</fullName>
    </alternativeName>
</protein>
<comment type="pathway">
    <text evidence="1 8">Cofactor biosynthesis; (R)-pantothenate biosynthesis; (R)-pantothenate from (R)-pantoate and beta-alanine: step 1/1.</text>
</comment>
<evidence type="ECO:0000256" key="7">
    <source>
        <dbReference type="ARBA" id="ARBA00048258"/>
    </source>
</evidence>
<dbReference type="InterPro" id="IPR004821">
    <property type="entry name" value="Cyt_trans-like"/>
</dbReference>
<feature type="binding site" evidence="8">
    <location>
        <position position="61"/>
    </location>
    <ligand>
        <name>(R)-pantoate</name>
        <dbReference type="ChEBI" id="CHEBI:15980"/>
    </ligand>
</feature>
<dbReference type="GO" id="GO:0005524">
    <property type="term" value="F:ATP binding"/>
    <property type="evidence" value="ECO:0007669"/>
    <property type="project" value="UniProtKB-KW"/>
</dbReference>
<comment type="subcellular location">
    <subcellularLocation>
        <location evidence="8">Cytoplasm</location>
    </subcellularLocation>
</comment>
<evidence type="ECO:0000256" key="1">
    <source>
        <dbReference type="ARBA" id="ARBA00004990"/>
    </source>
</evidence>
<dbReference type="FunFam" id="3.40.50.620:FF:000013">
    <property type="entry name" value="Pantothenate synthetase"/>
    <property type="match status" value="1"/>
</dbReference>
<keyword evidence="3 8" id="KW-0436">Ligase</keyword>
<dbReference type="HAMAP" id="MF_00158">
    <property type="entry name" value="PanC"/>
    <property type="match status" value="1"/>
</dbReference>
<evidence type="ECO:0000313" key="10">
    <source>
        <dbReference type="Proteomes" id="UP000198611"/>
    </source>
</evidence>
<keyword evidence="6 8" id="KW-0067">ATP-binding</keyword>
<organism evidence="9 10">
    <name type="scientific">Thiohalospira halophila DSM 15071</name>
    <dbReference type="NCBI Taxonomy" id="1123397"/>
    <lineage>
        <taxon>Bacteria</taxon>
        <taxon>Pseudomonadati</taxon>
        <taxon>Pseudomonadota</taxon>
        <taxon>Gammaproteobacteria</taxon>
        <taxon>Thiohalospirales</taxon>
        <taxon>Thiohalospiraceae</taxon>
        <taxon>Thiohalospira</taxon>
    </lineage>
</organism>
<comment type="subunit">
    <text evidence="8">Homodimer.</text>
</comment>
<evidence type="ECO:0000256" key="2">
    <source>
        <dbReference type="ARBA" id="ARBA00009256"/>
    </source>
</evidence>
<feature type="active site" description="Proton donor" evidence="8">
    <location>
        <position position="37"/>
    </location>
</feature>
<evidence type="ECO:0000256" key="8">
    <source>
        <dbReference type="HAMAP-Rule" id="MF_00158"/>
    </source>
</evidence>
<name>A0A1I1R1P7_9GAMM</name>
<evidence type="ECO:0000313" key="9">
    <source>
        <dbReference type="EMBL" id="SFD24180.1"/>
    </source>
</evidence>
<comment type="similarity">
    <text evidence="2 8">Belongs to the pantothenate synthetase family.</text>
</comment>
<keyword evidence="8" id="KW-0963">Cytoplasm</keyword>
<comment type="catalytic activity">
    <reaction evidence="7 8">
        <text>(R)-pantoate + beta-alanine + ATP = (R)-pantothenate + AMP + diphosphate + H(+)</text>
        <dbReference type="Rhea" id="RHEA:10912"/>
        <dbReference type="ChEBI" id="CHEBI:15378"/>
        <dbReference type="ChEBI" id="CHEBI:15980"/>
        <dbReference type="ChEBI" id="CHEBI:29032"/>
        <dbReference type="ChEBI" id="CHEBI:30616"/>
        <dbReference type="ChEBI" id="CHEBI:33019"/>
        <dbReference type="ChEBI" id="CHEBI:57966"/>
        <dbReference type="ChEBI" id="CHEBI:456215"/>
        <dbReference type="EC" id="6.3.2.1"/>
    </reaction>
</comment>
<dbReference type="GO" id="GO:0005829">
    <property type="term" value="C:cytosol"/>
    <property type="evidence" value="ECO:0007669"/>
    <property type="project" value="TreeGrafter"/>
</dbReference>
<evidence type="ECO:0000256" key="3">
    <source>
        <dbReference type="ARBA" id="ARBA00022598"/>
    </source>
</evidence>
<feature type="binding site" evidence="8">
    <location>
        <position position="61"/>
    </location>
    <ligand>
        <name>beta-alanine</name>
        <dbReference type="ChEBI" id="CHEBI:57966"/>
    </ligand>
</feature>
<dbReference type="Gene3D" id="3.40.50.620">
    <property type="entry name" value="HUPs"/>
    <property type="match status" value="1"/>
</dbReference>
<dbReference type="GO" id="GO:0015940">
    <property type="term" value="P:pantothenate biosynthetic process"/>
    <property type="evidence" value="ECO:0007669"/>
    <property type="project" value="UniProtKB-UniRule"/>
</dbReference>
<dbReference type="Proteomes" id="UP000198611">
    <property type="component" value="Unassembled WGS sequence"/>
</dbReference>
<dbReference type="STRING" id="1123397.SAMN05660831_01220"/>
<dbReference type="AlphaFoldDB" id="A0A1I1R1P7"/>